<evidence type="ECO:0000256" key="12">
    <source>
        <dbReference type="SAM" id="MobiDB-lite"/>
    </source>
</evidence>
<dbReference type="GO" id="GO:0005737">
    <property type="term" value="C:cytoplasm"/>
    <property type="evidence" value="ECO:0007669"/>
    <property type="project" value="UniProtKB-SubCell"/>
</dbReference>
<dbReference type="GeneID" id="106172727"/>
<evidence type="ECO:0000256" key="5">
    <source>
        <dbReference type="ARBA" id="ARBA00022490"/>
    </source>
</evidence>
<dbReference type="PANTHER" id="PTHR32121">
    <property type="entry name" value="PCNA-INTERACTING PARTNER"/>
    <property type="match status" value="1"/>
</dbReference>
<dbReference type="Gene3D" id="1.10.486.10">
    <property type="entry name" value="PCRA, domain 4"/>
    <property type="match status" value="1"/>
</dbReference>
<gene>
    <name evidence="14" type="primary">LOC106172727</name>
</gene>
<dbReference type="InterPro" id="IPR038932">
    <property type="entry name" value="PARPBP"/>
</dbReference>
<evidence type="ECO:0000256" key="8">
    <source>
        <dbReference type="ARBA" id="ARBA00023204"/>
    </source>
</evidence>
<evidence type="ECO:0000256" key="1">
    <source>
        <dbReference type="ARBA" id="ARBA00004123"/>
    </source>
</evidence>
<dbReference type="InterPro" id="IPR027417">
    <property type="entry name" value="P-loop_NTPase"/>
</dbReference>
<keyword evidence="8" id="KW-0234">DNA repair</keyword>
<keyword evidence="5" id="KW-0963">Cytoplasm</keyword>
<sequence length="654" mass="73433">MMGRVYVLCGDVEPEALKTVIDAVQNHETQEERITVSKNSLCALGKFPESASVPWCSVAEYFTQKYRSLRLSQNDTETVLNAEDQMVALQICLAELSKQESGEFEVELSKVLESNKKLCVYKRDPTKCKDSDKELFKMYESHLAHCNTVDLFDVMLAVKRKLTGGNKEDDLCQEGKQSIDGDMDFIIMHEGLEDVEREMLKIICQNKKLYKVNTESSLSSSVDPTVLFEECNMDDVLDSTASIESPRTSGFSITEAYIRRVFHSYLELLINSRNELALARVINVPDRGIDHQAFTEIKRVAKEKKMPMCQTAISFIMRLRLGGKGYAPDPSSPLTTHVKGLGEFVDLIHKLQTIIEEVKDHRVALCRLVNVLKLTIARSKDCKLRKCSVEKVAENLHDQISHLLDSAEGVEEQSPAKSNGEGGSILGKKTIKTLQKLLDHIACQPMEHSSADILTDTFSSQKTPVRLPALVSQFRSPDMVEEEIMKEPNISETLSERMVKKKQGQKDIRPVERYGSCMDWAAPAYNSGFSQNDEKEFLLALKTYNSANNQNLVSGCVEGGEKNIVRKVLESINDQENITSTSTKPTTEGVDNDCNIQEKKKTNSKAVKRTATAMETADLPKSKKTKKAVTTKTARKKLIPQLKGQKQLTHFFRV</sequence>
<dbReference type="STRING" id="7574.A0A1S3JFT9"/>
<dbReference type="GO" id="GO:0003677">
    <property type="term" value="F:DNA binding"/>
    <property type="evidence" value="ECO:0007669"/>
    <property type="project" value="UniProtKB-KW"/>
</dbReference>
<keyword evidence="6" id="KW-0227">DNA damage</keyword>
<dbReference type="RefSeq" id="XP_013409016.1">
    <property type="nucleotide sequence ID" value="XM_013553562.2"/>
</dbReference>
<evidence type="ECO:0000313" key="13">
    <source>
        <dbReference type="Proteomes" id="UP000085678"/>
    </source>
</evidence>
<evidence type="ECO:0000256" key="2">
    <source>
        <dbReference type="ARBA" id="ARBA00004496"/>
    </source>
</evidence>
<organism evidence="13 14">
    <name type="scientific">Lingula anatina</name>
    <name type="common">Brachiopod</name>
    <name type="synonym">Lingula unguis</name>
    <dbReference type="NCBI Taxonomy" id="7574"/>
    <lineage>
        <taxon>Eukaryota</taxon>
        <taxon>Metazoa</taxon>
        <taxon>Spiralia</taxon>
        <taxon>Lophotrochozoa</taxon>
        <taxon>Brachiopoda</taxon>
        <taxon>Linguliformea</taxon>
        <taxon>Lingulata</taxon>
        <taxon>Lingulida</taxon>
        <taxon>Linguloidea</taxon>
        <taxon>Lingulidae</taxon>
        <taxon>Lingula</taxon>
    </lineage>
</organism>
<dbReference type="GO" id="GO:0000785">
    <property type="term" value="C:chromatin"/>
    <property type="evidence" value="ECO:0007669"/>
    <property type="project" value="TreeGrafter"/>
</dbReference>
<keyword evidence="13" id="KW-1185">Reference proteome</keyword>
<evidence type="ECO:0000256" key="3">
    <source>
        <dbReference type="ARBA" id="ARBA00009135"/>
    </source>
</evidence>
<feature type="compositionally biased region" description="Polar residues" evidence="12">
    <location>
        <begin position="577"/>
        <end position="586"/>
    </location>
</feature>
<dbReference type="OrthoDB" id="6427080at2759"/>
<dbReference type="GO" id="GO:0005634">
    <property type="term" value="C:nucleus"/>
    <property type="evidence" value="ECO:0007669"/>
    <property type="project" value="UniProtKB-SubCell"/>
</dbReference>
<dbReference type="SUPFAM" id="SSF52540">
    <property type="entry name" value="P-loop containing nucleoside triphosphate hydrolases"/>
    <property type="match status" value="1"/>
</dbReference>
<accession>A0A1S3JFT9</accession>
<evidence type="ECO:0000256" key="4">
    <source>
        <dbReference type="ARBA" id="ARBA00014320"/>
    </source>
</evidence>
<dbReference type="GO" id="GO:2000042">
    <property type="term" value="P:negative regulation of double-strand break repair via homologous recombination"/>
    <property type="evidence" value="ECO:0007669"/>
    <property type="project" value="InterPro"/>
</dbReference>
<dbReference type="GO" id="GO:0006281">
    <property type="term" value="P:DNA repair"/>
    <property type="evidence" value="ECO:0007669"/>
    <property type="project" value="UniProtKB-KW"/>
</dbReference>
<dbReference type="KEGG" id="lak:106172727"/>
<evidence type="ECO:0000256" key="10">
    <source>
        <dbReference type="ARBA" id="ARBA00031632"/>
    </source>
</evidence>
<dbReference type="AlphaFoldDB" id="A0A1S3JFT9"/>
<evidence type="ECO:0000256" key="11">
    <source>
        <dbReference type="ARBA" id="ARBA00032731"/>
    </source>
</evidence>
<proteinExistence type="inferred from homology"/>
<comment type="similarity">
    <text evidence="3">Belongs to the PARI family.</text>
</comment>
<protein>
    <recommendedName>
        <fullName evidence="4">PCNA-interacting partner</fullName>
    </recommendedName>
    <alternativeName>
        <fullName evidence="10">PARP-1 binding protein</fullName>
    </alternativeName>
    <alternativeName>
        <fullName evidence="11">PARP1-binding protein</fullName>
    </alternativeName>
</protein>
<keyword evidence="9" id="KW-0539">Nucleus</keyword>
<evidence type="ECO:0000313" key="14">
    <source>
        <dbReference type="RefSeq" id="XP_013409016.1"/>
    </source>
</evidence>
<comment type="subcellular location">
    <subcellularLocation>
        <location evidence="2">Cytoplasm</location>
    </subcellularLocation>
    <subcellularLocation>
        <location evidence="1">Nucleus</location>
    </subcellularLocation>
</comment>
<feature type="region of interest" description="Disordered" evidence="12">
    <location>
        <begin position="577"/>
        <end position="609"/>
    </location>
</feature>
<name>A0A1S3JFT9_LINAN</name>
<evidence type="ECO:0000256" key="7">
    <source>
        <dbReference type="ARBA" id="ARBA00023125"/>
    </source>
</evidence>
<evidence type="ECO:0000256" key="6">
    <source>
        <dbReference type="ARBA" id="ARBA00022763"/>
    </source>
</evidence>
<evidence type="ECO:0000256" key="9">
    <source>
        <dbReference type="ARBA" id="ARBA00023242"/>
    </source>
</evidence>
<dbReference type="InParanoid" id="A0A1S3JFT9"/>
<dbReference type="Proteomes" id="UP000085678">
    <property type="component" value="Unplaced"/>
</dbReference>
<reference evidence="14" key="1">
    <citation type="submission" date="2025-08" db="UniProtKB">
        <authorList>
            <consortium name="RefSeq"/>
        </authorList>
    </citation>
    <scope>IDENTIFICATION</scope>
    <source>
        <tissue evidence="14">Gonads</tissue>
    </source>
</reference>
<dbReference type="PANTHER" id="PTHR32121:SF0">
    <property type="entry name" value="PCNA-INTERACTING PARTNER"/>
    <property type="match status" value="1"/>
</dbReference>
<keyword evidence="7" id="KW-0238">DNA-binding</keyword>